<reference evidence="1 2" key="1">
    <citation type="journal article" date="2019" name="Commun. Biol.">
        <title>The bagworm genome reveals a unique fibroin gene that provides high tensile strength.</title>
        <authorList>
            <person name="Kono N."/>
            <person name="Nakamura H."/>
            <person name="Ohtoshi R."/>
            <person name="Tomita M."/>
            <person name="Numata K."/>
            <person name="Arakawa K."/>
        </authorList>
    </citation>
    <scope>NUCLEOTIDE SEQUENCE [LARGE SCALE GENOMIC DNA]</scope>
</reference>
<dbReference type="EMBL" id="BGZK01000109">
    <property type="protein sequence ID" value="GBP19608.1"/>
    <property type="molecule type" value="Genomic_DNA"/>
</dbReference>
<dbReference type="AlphaFoldDB" id="A0A4C1U083"/>
<evidence type="ECO:0000313" key="1">
    <source>
        <dbReference type="EMBL" id="GBP19608.1"/>
    </source>
</evidence>
<evidence type="ECO:0000313" key="2">
    <source>
        <dbReference type="Proteomes" id="UP000299102"/>
    </source>
</evidence>
<name>A0A4C1U083_EUMVA</name>
<sequence>MSHAPSVPPSEVGPRSVQLTQASARQHNHYNHFFRRMFQWTSAPHAPHVRAFGRALCIFTSSSSQERKKEFQLPLAVLFFNKSSKWTRVSLKNTLKGSFASGYHRSEGISHRLVHVQTEALAEPPHGLHAGRTADDCCRPRDDRPPTYLWLDTLRDKE</sequence>
<proteinExistence type="predicted"/>
<protein>
    <submittedName>
        <fullName evidence="1">Uncharacterized protein</fullName>
    </submittedName>
</protein>
<dbReference type="Proteomes" id="UP000299102">
    <property type="component" value="Unassembled WGS sequence"/>
</dbReference>
<organism evidence="1 2">
    <name type="scientific">Eumeta variegata</name>
    <name type="common">Bagworm moth</name>
    <name type="synonym">Eumeta japonica</name>
    <dbReference type="NCBI Taxonomy" id="151549"/>
    <lineage>
        <taxon>Eukaryota</taxon>
        <taxon>Metazoa</taxon>
        <taxon>Ecdysozoa</taxon>
        <taxon>Arthropoda</taxon>
        <taxon>Hexapoda</taxon>
        <taxon>Insecta</taxon>
        <taxon>Pterygota</taxon>
        <taxon>Neoptera</taxon>
        <taxon>Endopterygota</taxon>
        <taxon>Lepidoptera</taxon>
        <taxon>Glossata</taxon>
        <taxon>Ditrysia</taxon>
        <taxon>Tineoidea</taxon>
        <taxon>Psychidae</taxon>
        <taxon>Oiketicinae</taxon>
        <taxon>Eumeta</taxon>
    </lineage>
</organism>
<comment type="caution">
    <text evidence="1">The sequence shown here is derived from an EMBL/GenBank/DDBJ whole genome shotgun (WGS) entry which is preliminary data.</text>
</comment>
<keyword evidence="2" id="KW-1185">Reference proteome</keyword>
<gene>
    <name evidence="1" type="ORF">EVAR_102157_1</name>
</gene>
<accession>A0A4C1U083</accession>